<dbReference type="RefSeq" id="WP_365225339.1">
    <property type="nucleotide sequence ID" value="NZ_JBHSKH010000039.1"/>
</dbReference>
<comment type="caution">
    <text evidence="2">The sequence shown here is derived from an EMBL/GenBank/DDBJ whole genome shotgun (WGS) entry which is preliminary data.</text>
</comment>
<proteinExistence type="predicted"/>
<feature type="compositionally biased region" description="Acidic residues" evidence="1">
    <location>
        <begin position="19"/>
        <end position="29"/>
    </location>
</feature>
<feature type="region of interest" description="Disordered" evidence="1">
    <location>
        <begin position="19"/>
        <end position="41"/>
    </location>
</feature>
<evidence type="ECO:0000256" key="1">
    <source>
        <dbReference type="SAM" id="MobiDB-lite"/>
    </source>
</evidence>
<reference evidence="3" key="1">
    <citation type="journal article" date="2019" name="Int. J. Syst. Evol. Microbiol.">
        <title>The Global Catalogue of Microorganisms (GCM) 10K type strain sequencing project: providing services to taxonomists for standard genome sequencing and annotation.</title>
        <authorList>
            <consortium name="The Broad Institute Genomics Platform"/>
            <consortium name="The Broad Institute Genome Sequencing Center for Infectious Disease"/>
            <person name="Wu L."/>
            <person name="Ma J."/>
        </authorList>
    </citation>
    <scope>NUCLEOTIDE SEQUENCE [LARGE SCALE GENOMIC DNA]</scope>
    <source>
        <strain evidence="3">CGMCC 4.7020</strain>
    </source>
</reference>
<dbReference type="EMBL" id="JBHTMM010000115">
    <property type="protein sequence ID" value="MFD1312340.1"/>
    <property type="molecule type" value="Genomic_DNA"/>
</dbReference>
<evidence type="ECO:0000313" key="2">
    <source>
        <dbReference type="EMBL" id="MFD1312340.1"/>
    </source>
</evidence>
<organism evidence="2 3">
    <name type="scientific">Streptomyces kaempferi</name>
    <dbReference type="NCBI Taxonomy" id="333725"/>
    <lineage>
        <taxon>Bacteria</taxon>
        <taxon>Bacillati</taxon>
        <taxon>Actinomycetota</taxon>
        <taxon>Actinomycetes</taxon>
        <taxon>Kitasatosporales</taxon>
        <taxon>Streptomycetaceae</taxon>
        <taxon>Streptomyces</taxon>
    </lineage>
</organism>
<accession>A0ABW3XUP3</accession>
<gene>
    <name evidence="2" type="ORF">ACFQ5X_41950</name>
</gene>
<dbReference type="Proteomes" id="UP001597058">
    <property type="component" value="Unassembled WGS sequence"/>
</dbReference>
<evidence type="ECO:0000313" key="3">
    <source>
        <dbReference type="Proteomes" id="UP001597058"/>
    </source>
</evidence>
<keyword evidence="3" id="KW-1185">Reference proteome</keyword>
<protein>
    <submittedName>
        <fullName evidence="2">Uncharacterized protein</fullName>
    </submittedName>
</protein>
<name>A0ABW3XUP3_9ACTN</name>
<sequence>MPAGIVLVGLPIDRAEAEESSEAEFELDGEVTGAGSGTRRCHRDQDIAAGSDATAALARLDACCPNRGSRSAPS</sequence>